<dbReference type="PANTHER" id="PTHR36968:SF8">
    <property type="entry name" value="HOMEOBOX-DDT DOMAIN PROTEIN RLT3 ISOFORM X1"/>
    <property type="match status" value="1"/>
</dbReference>
<feature type="region of interest" description="Disordered" evidence="1">
    <location>
        <begin position="1"/>
        <end position="68"/>
    </location>
</feature>
<dbReference type="EMBL" id="JACGWJ010000031">
    <property type="protein sequence ID" value="KAL0299170.1"/>
    <property type="molecule type" value="Genomic_DNA"/>
</dbReference>
<dbReference type="InterPro" id="IPR044977">
    <property type="entry name" value="RLT1-3"/>
</dbReference>
<proteinExistence type="predicted"/>
<keyword evidence="2" id="KW-0238">DNA-binding</keyword>
<feature type="compositionally biased region" description="Basic and acidic residues" evidence="1">
    <location>
        <begin position="59"/>
        <end position="68"/>
    </location>
</feature>
<dbReference type="GO" id="GO:0003677">
    <property type="term" value="F:DNA binding"/>
    <property type="evidence" value="ECO:0007669"/>
    <property type="project" value="UniProtKB-KW"/>
</dbReference>
<sequence>MSNTPNDGGNRQQAHSDQSEVNTSREDSSSPVSDVDNRLSLSEMQNELPSSTSTATVDGGKKGEQLLEKPGHSQAFGAWIWKSFYSELNSVKIGKKAYLDSLRRCDQCQDLYWRDEKHCRICHTTFELDFDLEERYAVHSAVCQANNDVNKCRKQRVLSSQLQALKAAIYAIESAIPEDALMRSWKRSAHNLWVNRLRRASNLREFLQVLADLVTAIDEDWFYRNNILDSYCALEEIISNFSTMPQTYSAVALWLVKLDSLIASRVESRSFST</sequence>
<dbReference type="PANTHER" id="PTHR36968">
    <property type="entry name" value="HOMEOBOX-DDT DOMAIN PROTEIN RLT2"/>
    <property type="match status" value="1"/>
</dbReference>
<organism evidence="2">
    <name type="scientific">Sesamum radiatum</name>
    <name type="common">Black benniseed</name>
    <dbReference type="NCBI Taxonomy" id="300843"/>
    <lineage>
        <taxon>Eukaryota</taxon>
        <taxon>Viridiplantae</taxon>
        <taxon>Streptophyta</taxon>
        <taxon>Embryophyta</taxon>
        <taxon>Tracheophyta</taxon>
        <taxon>Spermatophyta</taxon>
        <taxon>Magnoliopsida</taxon>
        <taxon>eudicotyledons</taxon>
        <taxon>Gunneridae</taxon>
        <taxon>Pentapetalae</taxon>
        <taxon>asterids</taxon>
        <taxon>lamiids</taxon>
        <taxon>Lamiales</taxon>
        <taxon>Pedaliaceae</taxon>
        <taxon>Sesamum</taxon>
    </lineage>
</organism>
<protein>
    <submittedName>
        <fullName evidence="2">Homeobox-DDT domain protein RLT3</fullName>
    </submittedName>
</protein>
<feature type="compositionally biased region" description="Polar residues" evidence="1">
    <location>
        <begin position="39"/>
        <end position="56"/>
    </location>
</feature>
<name>A0AAW2JZR1_SESRA</name>
<dbReference type="AlphaFoldDB" id="A0AAW2JZR1"/>
<evidence type="ECO:0000256" key="1">
    <source>
        <dbReference type="SAM" id="MobiDB-lite"/>
    </source>
</evidence>
<evidence type="ECO:0000313" key="2">
    <source>
        <dbReference type="EMBL" id="KAL0299170.1"/>
    </source>
</evidence>
<gene>
    <name evidence="2" type="ORF">Sradi_6576800</name>
</gene>
<keyword evidence="2" id="KW-0371">Homeobox</keyword>
<feature type="compositionally biased region" description="Polar residues" evidence="1">
    <location>
        <begin position="1"/>
        <end position="22"/>
    </location>
</feature>
<dbReference type="GO" id="GO:0006357">
    <property type="term" value="P:regulation of transcription by RNA polymerase II"/>
    <property type="evidence" value="ECO:0007669"/>
    <property type="project" value="InterPro"/>
</dbReference>
<reference evidence="2" key="2">
    <citation type="journal article" date="2024" name="Plant">
        <title>Genomic evolution and insights into agronomic trait innovations of Sesamum species.</title>
        <authorList>
            <person name="Miao H."/>
            <person name="Wang L."/>
            <person name="Qu L."/>
            <person name="Liu H."/>
            <person name="Sun Y."/>
            <person name="Le M."/>
            <person name="Wang Q."/>
            <person name="Wei S."/>
            <person name="Zheng Y."/>
            <person name="Lin W."/>
            <person name="Duan Y."/>
            <person name="Cao H."/>
            <person name="Xiong S."/>
            <person name="Wang X."/>
            <person name="Wei L."/>
            <person name="Li C."/>
            <person name="Ma Q."/>
            <person name="Ju M."/>
            <person name="Zhao R."/>
            <person name="Li G."/>
            <person name="Mu C."/>
            <person name="Tian Q."/>
            <person name="Mei H."/>
            <person name="Zhang T."/>
            <person name="Gao T."/>
            <person name="Zhang H."/>
        </authorList>
    </citation>
    <scope>NUCLEOTIDE SEQUENCE</scope>
    <source>
        <strain evidence="2">G02</strain>
    </source>
</reference>
<accession>A0AAW2JZR1</accession>
<reference evidence="2" key="1">
    <citation type="submission" date="2020-06" db="EMBL/GenBank/DDBJ databases">
        <authorList>
            <person name="Li T."/>
            <person name="Hu X."/>
            <person name="Zhang T."/>
            <person name="Song X."/>
            <person name="Zhang H."/>
            <person name="Dai N."/>
            <person name="Sheng W."/>
            <person name="Hou X."/>
            <person name="Wei L."/>
        </authorList>
    </citation>
    <scope>NUCLEOTIDE SEQUENCE</scope>
    <source>
        <strain evidence="2">G02</strain>
        <tissue evidence="2">Leaf</tissue>
    </source>
</reference>
<comment type="caution">
    <text evidence="2">The sequence shown here is derived from an EMBL/GenBank/DDBJ whole genome shotgun (WGS) entry which is preliminary data.</text>
</comment>